<feature type="region of interest" description="Disordered" evidence="1">
    <location>
        <begin position="1"/>
        <end position="23"/>
    </location>
</feature>
<protein>
    <submittedName>
        <fullName evidence="2">Uncharacterized protein</fullName>
    </submittedName>
</protein>
<sequence>MALPDRPRARSGGKCRNTAARKDRLTAEVRGPKWFDVTLRTSGAKLRGCERDGGKTAGEGSSETEKEDAAPGDFDRRLTVLKIQIFFAISRGKAGSSSRNGTYLQFSDAAAARRECWEDSACERGEKQVEVVEEKEEEKEEEIEKNIGVTCTLNSPGAPAARGESVCGPDRKRPEVAVGTVENAQPIPRHLL</sequence>
<organism evidence="2 3">
    <name type="scientific">Trachymyrmex cornetzi</name>
    <dbReference type="NCBI Taxonomy" id="471704"/>
    <lineage>
        <taxon>Eukaryota</taxon>
        <taxon>Metazoa</taxon>
        <taxon>Ecdysozoa</taxon>
        <taxon>Arthropoda</taxon>
        <taxon>Hexapoda</taxon>
        <taxon>Insecta</taxon>
        <taxon>Pterygota</taxon>
        <taxon>Neoptera</taxon>
        <taxon>Endopterygota</taxon>
        <taxon>Hymenoptera</taxon>
        <taxon>Apocrita</taxon>
        <taxon>Aculeata</taxon>
        <taxon>Formicoidea</taxon>
        <taxon>Formicidae</taxon>
        <taxon>Myrmicinae</taxon>
        <taxon>Trachymyrmex</taxon>
    </lineage>
</organism>
<keyword evidence="3" id="KW-1185">Reference proteome</keyword>
<evidence type="ECO:0000313" key="2">
    <source>
        <dbReference type="EMBL" id="KYN23312.1"/>
    </source>
</evidence>
<name>A0A195EET1_9HYME</name>
<dbReference type="AlphaFoldDB" id="A0A195EET1"/>
<evidence type="ECO:0000256" key="1">
    <source>
        <dbReference type="SAM" id="MobiDB-lite"/>
    </source>
</evidence>
<gene>
    <name evidence="2" type="ORF">ALC57_04185</name>
</gene>
<evidence type="ECO:0000313" key="3">
    <source>
        <dbReference type="Proteomes" id="UP000078492"/>
    </source>
</evidence>
<dbReference type="Proteomes" id="UP000078492">
    <property type="component" value="Unassembled WGS sequence"/>
</dbReference>
<feature type="region of interest" description="Disordered" evidence="1">
    <location>
        <begin position="46"/>
        <end position="73"/>
    </location>
</feature>
<feature type="region of interest" description="Disordered" evidence="1">
    <location>
        <begin position="150"/>
        <end position="172"/>
    </location>
</feature>
<dbReference type="EMBL" id="KQ979039">
    <property type="protein sequence ID" value="KYN23312.1"/>
    <property type="molecule type" value="Genomic_DNA"/>
</dbReference>
<accession>A0A195EET1</accession>
<reference evidence="2 3" key="1">
    <citation type="submission" date="2015-09" db="EMBL/GenBank/DDBJ databases">
        <title>Trachymyrmex cornetzi WGS genome.</title>
        <authorList>
            <person name="Nygaard S."/>
            <person name="Hu H."/>
            <person name="Boomsma J."/>
            <person name="Zhang G."/>
        </authorList>
    </citation>
    <scope>NUCLEOTIDE SEQUENCE [LARGE SCALE GENOMIC DNA]</scope>
    <source>
        <strain evidence="2">Tcor2-1</strain>
        <tissue evidence="2">Whole body</tissue>
    </source>
</reference>
<feature type="compositionally biased region" description="Basic and acidic residues" evidence="1">
    <location>
        <begin position="63"/>
        <end position="73"/>
    </location>
</feature>
<proteinExistence type="predicted"/>